<dbReference type="Proteomes" id="UP000228700">
    <property type="component" value="Unassembled WGS sequence"/>
</dbReference>
<sequence>MIQKLVVLKHGGGELANQLWNYISISAYGIERGVEVRNPSFYEYHSYFNLIEKESGVTKVLSSSFDEYRGRRNNFKKKFWRHIYSIYSKTIEMIKRDRIVSSENTNNEVFYLPPTAPCPSLAEKESRDTLYFTGWLFRNPVGLSRYRDVLVRMFTPQGNILKNVEDIISPLREKSEHVIGVHIRQGDYKIFKGGMYWIDQSRMREIMDEYIREKHIDHDTISFIITSDGPIDEKVFDGLSVTVSRGDAVTDLYLLSKTDTVIGSDSSFGHFASWYGNIPHIVATSTPIDWLYYEDKKVYFENPYCTMVQF</sequence>
<name>A0A2M8LB81_9BACT</name>
<evidence type="ECO:0000313" key="2">
    <source>
        <dbReference type="Proteomes" id="UP000228700"/>
    </source>
</evidence>
<organism evidence="1 2">
    <name type="scientific">Candidatus Taylorbacteria bacterium CG10_big_fil_rev_8_21_14_0_10_41_48</name>
    <dbReference type="NCBI Taxonomy" id="1975024"/>
    <lineage>
        <taxon>Bacteria</taxon>
        <taxon>Candidatus Tayloriibacteriota</taxon>
    </lineage>
</organism>
<evidence type="ECO:0008006" key="3">
    <source>
        <dbReference type="Google" id="ProtNLM"/>
    </source>
</evidence>
<accession>A0A2M8LB81</accession>
<reference evidence="2" key="1">
    <citation type="submission" date="2017-09" db="EMBL/GenBank/DDBJ databases">
        <title>Depth-based differentiation of microbial function through sediment-hosted aquifers and enrichment of novel symbionts in the deep terrestrial subsurface.</title>
        <authorList>
            <person name="Probst A.J."/>
            <person name="Ladd B."/>
            <person name="Jarett J.K."/>
            <person name="Geller-Mcgrath D.E."/>
            <person name="Sieber C.M.K."/>
            <person name="Emerson J.B."/>
            <person name="Anantharaman K."/>
            <person name="Thomas B.C."/>
            <person name="Malmstrom R."/>
            <person name="Stieglmeier M."/>
            <person name="Klingl A."/>
            <person name="Woyke T."/>
            <person name="Ryan C.M."/>
            <person name="Banfield J.F."/>
        </authorList>
    </citation>
    <scope>NUCLEOTIDE SEQUENCE [LARGE SCALE GENOMIC DNA]</scope>
</reference>
<proteinExistence type="predicted"/>
<dbReference type="EMBL" id="PFEQ01000014">
    <property type="protein sequence ID" value="PJE73883.1"/>
    <property type="molecule type" value="Genomic_DNA"/>
</dbReference>
<gene>
    <name evidence="1" type="ORF">COV01_03515</name>
</gene>
<evidence type="ECO:0000313" key="1">
    <source>
        <dbReference type="EMBL" id="PJE73883.1"/>
    </source>
</evidence>
<comment type="caution">
    <text evidence="1">The sequence shown here is derived from an EMBL/GenBank/DDBJ whole genome shotgun (WGS) entry which is preliminary data.</text>
</comment>
<protein>
    <recommendedName>
        <fullName evidence="3">Glycosyl transferase family 11</fullName>
    </recommendedName>
</protein>
<dbReference type="AlphaFoldDB" id="A0A2M8LB81"/>